<evidence type="ECO:0000313" key="2">
    <source>
        <dbReference type="EMBL" id="OCT99829.1"/>
    </source>
</evidence>
<dbReference type="AlphaFoldDB" id="A0A974I306"/>
<dbReference type="Proteomes" id="UP000694892">
    <property type="component" value="Chromosome 1L"/>
</dbReference>
<dbReference type="SUPFAM" id="SSF47266">
    <property type="entry name" value="4-helical cytokines"/>
    <property type="match status" value="1"/>
</dbReference>
<proteinExistence type="predicted"/>
<evidence type="ECO:0000313" key="3">
    <source>
        <dbReference type="Proteomes" id="UP000694892"/>
    </source>
</evidence>
<feature type="signal peptide" evidence="1">
    <location>
        <begin position="1"/>
        <end position="20"/>
    </location>
</feature>
<gene>
    <name evidence="2" type="ORF">XELAEV_18005612mg</name>
</gene>
<evidence type="ECO:0008006" key="4">
    <source>
        <dbReference type="Google" id="ProtNLM"/>
    </source>
</evidence>
<accession>A0A974I306</accession>
<dbReference type="OMA" id="HELYTVE"/>
<dbReference type="InterPro" id="IPR009079">
    <property type="entry name" value="4_helix_cytokine-like_core"/>
</dbReference>
<sequence length="158" mass="17967">MCKILVLCVLAVTLLVFSHGAPTENTARQLELLRVVGIDLHRMKQASKIISEEFYTITDTGSRDIKCRISALCCFVRELYDLEKYLRNLPEYAVYTNNTIINAVEFLKQLDASYSEKTKAVQYLEDQCEICDAPTTTKNIEGFVEDFEALLKNLATNL</sequence>
<reference evidence="3" key="1">
    <citation type="journal article" date="2016" name="Nature">
        <title>Genome evolution in the allotetraploid frog Xenopus laevis.</title>
        <authorList>
            <person name="Session A.M."/>
            <person name="Uno Y."/>
            <person name="Kwon T."/>
            <person name="Chapman J.A."/>
            <person name="Toyoda A."/>
            <person name="Takahashi S."/>
            <person name="Fukui A."/>
            <person name="Hikosaka A."/>
            <person name="Suzuki A."/>
            <person name="Kondo M."/>
            <person name="van Heeringen S.J."/>
            <person name="Quigley I."/>
            <person name="Heinz S."/>
            <person name="Ogino H."/>
            <person name="Ochi H."/>
            <person name="Hellsten U."/>
            <person name="Lyons J.B."/>
            <person name="Simakov O."/>
            <person name="Putnam N."/>
            <person name="Stites J."/>
            <person name="Kuroki Y."/>
            <person name="Tanaka T."/>
            <person name="Michiue T."/>
            <person name="Watanabe M."/>
            <person name="Bogdanovic O."/>
            <person name="Lister R."/>
            <person name="Georgiou G."/>
            <person name="Paranjpe S.S."/>
            <person name="van Kruijsbergen I."/>
            <person name="Shu S."/>
            <person name="Carlson J."/>
            <person name="Kinoshita T."/>
            <person name="Ohta Y."/>
            <person name="Mawaribuchi S."/>
            <person name="Jenkins J."/>
            <person name="Grimwood J."/>
            <person name="Schmutz J."/>
            <person name="Mitros T."/>
            <person name="Mozaffari S.V."/>
            <person name="Suzuki Y."/>
            <person name="Haramoto Y."/>
            <person name="Yamamoto T.S."/>
            <person name="Takagi C."/>
            <person name="Heald R."/>
            <person name="Miller K."/>
            <person name="Haudenschild C."/>
            <person name="Kitzman J."/>
            <person name="Nakayama T."/>
            <person name="Izutsu Y."/>
            <person name="Robert J."/>
            <person name="Fortriede J."/>
            <person name="Burns K."/>
            <person name="Lotay V."/>
            <person name="Karimi K."/>
            <person name="Yasuoka Y."/>
            <person name="Dichmann D.S."/>
            <person name="Flajnik M.F."/>
            <person name="Houston D.W."/>
            <person name="Shendure J."/>
            <person name="DuPasquier L."/>
            <person name="Vize P.D."/>
            <person name="Zorn A.M."/>
            <person name="Ito M."/>
            <person name="Marcotte E.M."/>
            <person name="Wallingford J.B."/>
            <person name="Ito Y."/>
            <person name="Asashima M."/>
            <person name="Ueno N."/>
            <person name="Matsuda Y."/>
            <person name="Veenstra G.J."/>
            <person name="Fujiyama A."/>
            <person name="Harland R.M."/>
            <person name="Taira M."/>
            <person name="Rokhsar D.S."/>
        </authorList>
    </citation>
    <scope>NUCLEOTIDE SEQUENCE [LARGE SCALE GENOMIC DNA]</scope>
    <source>
        <strain evidence="3">J</strain>
    </source>
</reference>
<dbReference type="Gene3D" id="1.20.1250.70">
    <property type="entry name" value="Interleukin-15/Interleukin-21"/>
    <property type="match status" value="1"/>
</dbReference>
<evidence type="ECO:0000256" key="1">
    <source>
        <dbReference type="SAM" id="SignalP"/>
    </source>
</evidence>
<keyword evidence="1" id="KW-0732">Signal</keyword>
<dbReference type="EMBL" id="CM004466">
    <property type="protein sequence ID" value="OCT99829.1"/>
    <property type="molecule type" value="Genomic_DNA"/>
</dbReference>
<name>A0A974I306_XENLA</name>
<feature type="chain" id="PRO_5036764746" description="Interleukin" evidence="1">
    <location>
        <begin position="21"/>
        <end position="158"/>
    </location>
</feature>
<protein>
    <recommendedName>
        <fullName evidence="4">Interleukin</fullName>
    </recommendedName>
</protein>
<organism evidence="2 3">
    <name type="scientific">Xenopus laevis</name>
    <name type="common">African clawed frog</name>
    <dbReference type="NCBI Taxonomy" id="8355"/>
    <lineage>
        <taxon>Eukaryota</taxon>
        <taxon>Metazoa</taxon>
        <taxon>Chordata</taxon>
        <taxon>Craniata</taxon>
        <taxon>Vertebrata</taxon>
        <taxon>Euteleostomi</taxon>
        <taxon>Amphibia</taxon>
        <taxon>Batrachia</taxon>
        <taxon>Anura</taxon>
        <taxon>Pipoidea</taxon>
        <taxon>Pipidae</taxon>
        <taxon>Xenopodinae</taxon>
        <taxon>Xenopus</taxon>
        <taxon>Xenopus</taxon>
    </lineage>
</organism>